<dbReference type="EMBL" id="HF935447">
    <property type="protein sequence ID" value="CCX09254.1"/>
    <property type="molecule type" value="Genomic_DNA"/>
</dbReference>
<dbReference type="Proteomes" id="UP000018144">
    <property type="component" value="Unassembled WGS sequence"/>
</dbReference>
<proteinExistence type="predicted"/>
<protein>
    <submittedName>
        <fullName evidence="1">Uncharacterized protein</fullName>
    </submittedName>
</protein>
<sequence length="68" mass="7537">MPIDTGRWRYEILLSLSHSEPKAKGTSVVPSVSQNLTDQRAVPQNERLFQATHICSSSLTTPLGEDKL</sequence>
<name>U4LDU6_PYROM</name>
<evidence type="ECO:0000313" key="2">
    <source>
        <dbReference type="Proteomes" id="UP000018144"/>
    </source>
</evidence>
<reference evidence="1 2" key="1">
    <citation type="journal article" date="2013" name="PLoS Genet.">
        <title>The genome and development-dependent transcriptomes of Pyronema confluens: a window into fungal evolution.</title>
        <authorList>
            <person name="Traeger S."/>
            <person name="Altegoer F."/>
            <person name="Freitag M."/>
            <person name="Gabaldon T."/>
            <person name="Kempken F."/>
            <person name="Kumar A."/>
            <person name="Marcet-Houben M."/>
            <person name="Poggeler S."/>
            <person name="Stajich J.E."/>
            <person name="Nowrousian M."/>
        </authorList>
    </citation>
    <scope>NUCLEOTIDE SEQUENCE [LARGE SCALE GENOMIC DNA]</scope>
    <source>
        <strain evidence="2">CBS 100304</strain>
        <tissue evidence="1">Vegetative mycelium</tissue>
    </source>
</reference>
<accession>U4LDU6</accession>
<keyword evidence="2" id="KW-1185">Reference proteome</keyword>
<gene>
    <name evidence="1" type="ORF">PCON_08847</name>
</gene>
<dbReference type="AlphaFoldDB" id="U4LDU6"/>
<evidence type="ECO:0000313" key="1">
    <source>
        <dbReference type="EMBL" id="CCX09254.1"/>
    </source>
</evidence>
<organism evidence="1 2">
    <name type="scientific">Pyronema omphalodes (strain CBS 100304)</name>
    <name type="common">Pyronema confluens</name>
    <dbReference type="NCBI Taxonomy" id="1076935"/>
    <lineage>
        <taxon>Eukaryota</taxon>
        <taxon>Fungi</taxon>
        <taxon>Dikarya</taxon>
        <taxon>Ascomycota</taxon>
        <taxon>Pezizomycotina</taxon>
        <taxon>Pezizomycetes</taxon>
        <taxon>Pezizales</taxon>
        <taxon>Pyronemataceae</taxon>
        <taxon>Pyronema</taxon>
    </lineage>
</organism>